<evidence type="ECO:0000313" key="2">
    <source>
        <dbReference type="Proteomes" id="UP001209803"/>
    </source>
</evidence>
<sequence>MDLTLDHRTLEEAHETRRYFAKFERIISHLKGVADSVVSENTALASEIPILQAYLDRLSGTFTALSYKYLLAGRVSDKLPNLLSIDRQDSGFPVYQELLQMANDAMQAQNHLRSLPTMRDLKLAMVNHILQENTVPVNLQFAASERQYYDELANAELFWARNDPRIAWSGNLSEKRRRYRLHWAVYDSQQNIPLIYILDLEDTGRRPLAKDERRWPRVQSQLVAQSAASLKLLTIARGFDRDFDDIHPKRLRRFFVGPMYSHTFTQQSGPLREVLAQAGQKPGEDWALAWTTETLLAANIEYEPSGFFSTVERQIFQLDPLAASAQEDTGTAGHTHQQRSLILPQRPYQVLEELDPPGFAHIRKYAVSPNGKILSYK</sequence>
<evidence type="ECO:0000313" key="1">
    <source>
        <dbReference type="EMBL" id="WFE91024.1"/>
    </source>
</evidence>
<gene>
    <name evidence="1" type="ORF">K1718_06645</name>
</gene>
<dbReference type="EMBL" id="CP120863">
    <property type="protein sequence ID" value="WFE91024.1"/>
    <property type="molecule type" value="Genomic_DNA"/>
</dbReference>
<protein>
    <submittedName>
        <fullName evidence="1">Uncharacterized protein</fullName>
    </submittedName>
</protein>
<keyword evidence="2" id="KW-1185">Reference proteome</keyword>
<name>A0ABY8F8D9_9HYPH</name>
<dbReference type="Proteomes" id="UP001209803">
    <property type="component" value="Chromosome"/>
</dbReference>
<reference evidence="1 2" key="1">
    <citation type="submission" date="2023-03" db="EMBL/GenBank/DDBJ databases">
        <title>Roseibium porphyridii sp. nov. and Roseibium rhodosorbium sp. nov. isolated from marine algae, Porphyridium cruentum and Rhodosorus marinus, respectively.</title>
        <authorList>
            <person name="Lee M.W."/>
            <person name="Choi B.J."/>
            <person name="Lee J.K."/>
            <person name="Choi D.G."/>
            <person name="Baek J.H."/>
            <person name="Bayburt H."/>
            <person name="Kim J.M."/>
            <person name="Han D.M."/>
            <person name="Kim K.H."/>
            <person name="Jeon C.O."/>
        </authorList>
    </citation>
    <scope>NUCLEOTIDE SEQUENCE [LARGE SCALE GENOMIC DNA]</scope>
    <source>
        <strain evidence="1 2">KMA01</strain>
    </source>
</reference>
<dbReference type="RefSeq" id="WP_265683230.1">
    <property type="nucleotide sequence ID" value="NZ_CP120863.1"/>
</dbReference>
<organism evidence="1 2">
    <name type="scientific">Roseibium porphyridii</name>
    <dbReference type="NCBI Taxonomy" id="2866279"/>
    <lineage>
        <taxon>Bacteria</taxon>
        <taxon>Pseudomonadati</taxon>
        <taxon>Pseudomonadota</taxon>
        <taxon>Alphaproteobacteria</taxon>
        <taxon>Hyphomicrobiales</taxon>
        <taxon>Stappiaceae</taxon>
        <taxon>Roseibium</taxon>
    </lineage>
</organism>
<accession>A0ABY8F8D9</accession>
<proteinExistence type="predicted"/>